<dbReference type="RefSeq" id="WP_101028864.1">
    <property type="nucleotide sequence ID" value="NZ_CABMMZ010000039.1"/>
</dbReference>
<organism evidence="2 3">
    <name type="scientific">Ruminococcus bromii</name>
    <dbReference type="NCBI Taxonomy" id="40518"/>
    <lineage>
        <taxon>Bacteria</taxon>
        <taxon>Bacillati</taxon>
        <taxon>Bacillota</taxon>
        <taxon>Clostridia</taxon>
        <taxon>Eubacteriales</taxon>
        <taxon>Oscillospiraceae</taxon>
        <taxon>Ruminococcus</taxon>
    </lineage>
</organism>
<sequence>MKCPNCGFETESAFCQMCGTKISEALHTQNNETTETEYTSPLPQTGFEQVEGFAPQIQNEMPELEINQPPIPYIPPAEQPIDKKKAFKIVKIVAACVIGAVIIAGIAINVTAAVSGDSKSIFGNSSISDWVNRPDMYGGDYSTYQ</sequence>
<evidence type="ECO:0000313" key="3">
    <source>
        <dbReference type="Proteomes" id="UP000233425"/>
    </source>
</evidence>
<dbReference type="EMBL" id="NNSR01000039">
    <property type="protein sequence ID" value="PKD31421.1"/>
    <property type="molecule type" value="Genomic_DNA"/>
</dbReference>
<comment type="caution">
    <text evidence="2">The sequence shown here is derived from an EMBL/GenBank/DDBJ whole genome shotgun (WGS) entry which is preliminary data.</text>
</comment>
<name>A0A2N0UWR4_9FIRM</name>
<evidence type="ECO:0000313" key="2">
    <source>
        <dbReference type="EMBL" id="PKD31421.1"/>
    </source>
</evidence>
<protein>
    <submittedName>
        <fullName evidence="2">Uncharacterized protein</fullName>
    </submittedName>
</protein>
<keyword evidence="1" id="KW-0812">Transmembrane</keyword>
<feature type="transmembrane region" description="Helical" evidence="1">
    <location>
        <begin position="92"/>
        <end position="114"/>
    </location>
</feature>
<reference evidence="2" key="1">
    <citation type="journal article" date="2018" name="Environ. Microbiol.">
        <title>Sporulation capability and amylosome conservation among diverse human colonic and rumen isolates of the keystone starch-degrader Ruminococcus bromii.</title>
        <authorList>
            <person name="Mukhopadhya I."/>
            <person name="Morais S."/>
            <person name="Laverde-Gomez J."/>
            <person name="Sheridan P.O."/>
            <person name="Walker A.W."/>
            <person name="Kelly W."/>
            <person name="Klieve A.V."/>
            <person name="Ouwerkerk D."/>
            <person name="Duncan S.H."/>
            <person name="Louis P."/>
            <person name="Koropatkin N."/>
            <person name="Cockburn D."/>
            <person name="Kibler R."/>
            <person name="Cooper P.J."/>
            <person name="Sandoval C."/>
            <person name="Crost E."/>
            <person name="Juge N."/>
            <person name="Bayer E.A."/>
            <person name="Flint H.J."/>
        </authorList>
    </citation>
    <scope>NUCLEOTIDE SEQUENCE [LARGE SCALE GENOMIC DNA]</scope>
    <source>
        <strain evidence="2">ATCC 27255</strain>
    </source>
</reference>
<keyword evidence="1" id="KW-0472">Membrane</keyword>
<dbReference type="AlphaFoldDB" id="A0A2N0UWR4"/>
<gene>
    <name evidence="2" type="ORF">RBATCC27255_00801</name>
</gene>
<keyword evidence="1" id="KW-1133">Transmembrane helix</keyword>
<dbReference type="Proteomes" id="UP000233425">
    <property type="component" value="Unassembled WGS sequence"/>
</dbReference>
<evidence type="ECO:0000256" key="1">
    <source>
        <dbReference type="SAM" id="Phobius"/>
    </source>
</evidence>
<proteinExistence type="predicted"/>
<accession>A0A2N0UWR4</accession>
<keyword evidence="3" id="KW-1185">Reference proteome</keyword>